<dbReference type="OrthoDB" id="10253254at2759"/>
<dbReference type="AlphaFoldDB" id="A0A8H5FLF3"/>
<dbReference type="GO" id="GO:0005524">
    <property type="term" value="F:ATP binding"/>
    <property type="evidence" value="ECO:0007669"/>
    <property type="project" value="UniProtKB-KW"/>
</dbReference>
<dbReference type="EC" id="3.6.4.13" evidence="1"/>
<dbReference type="InterPro" id="IPR011709">
    <property type="entry name" value="DEAD-box_helicase_OB_fold"/>
</dbReference>
<dbReference type="Pfam" id="PF21010">
    <property type="entry name" value="HA2_C"/>
    <property type="match status" value="1"/>
</dbReference>
<dbReference type="InterPro" id="IPR001650">
    <property type="entry name" value="Helicase_C-like"/>
</dbReference>
<keyword evidence="12" id="KW-1185">Reference proteome</keyword>
<dbReference type="InterPro" id="IPR011545">
    <property type="entry name" value="DEAD/DEAH_box_helicase_dom"/>
</dbReference>
<dbReference type="PROSITE" id="PS51194">
    <property type="entry name" value="HELICASE_CTER"/>
    <property type="match status" value="1"/>
</dbReference>
<name>A0A8H5FLF3_9AGAR</name>
<dbReference type="SUPFAM" id="SSF52540">
    <property type="entry name" value="P-loop containing nucleoside triphosphate hydrolases"/>
    <property type="match status" value="1"/>
</dbReference>
<keyword evidence="2" id="KW-0507">mRNA processing</keyword>
<dbReference type="PANTHER" id="PTHR18934">
    <property type="entry name" value="ATP-DEPENDENT RNA HELICASE"/>
    <property type="match status" value="1"/>
</dbReference>
<evidence type="ECO:0000256" key="3">
    <source>
        <dbReference type="ARBA" id="ARBA00022741"/>
    </source>
</evidence>
<dbReference type="FunFam" id="3.40.50.300:FF:000615">
    <property type="entry name" value="pre-mRNA-splicing factor ATP-dependent RNA helicase DEAH7"/>
    <property type="match status" value="1"/>
</dbReference>
<evidence type="ECO:0000256" key="5">
    <source>
        <dbReference type="ARBA" id="ARBA00022806"/>
    </source>
</evidence>
<proteinExistence type="predicted"/>
<dbReference type="SMART" id="SM00487">
    <property type="entry name" value="DEXDc"/>
    <property type="match status" value="1"/>
</dbReference>
<keyword evidence="5" id="KW-0347">Helicase</keyword>
<dbReference type="PROSITE" id="PS00690">
    <property type="entry name" value="DEAH_ATP_HELICASE"/>
    <property type="match status" value="1"/>
</dbReference>
<dbReference type="InterPro" id="IPR002464">
    <property type="entry name" value="DNA/RNA_helicase_DEAH_CS"/>
</dbReference>
<sequence length="788" mass="86689">MVVATAGRSTPKPGKSVVQLFRDKSQKYNQHKKRESKPMPWVDVSDEESGQKTGKNSLKRNGAMANGQSPNLPSNHRRKKPRHSHDTSSHAHNGVQEDATNGAGPSSLSKAAAIQEQRKDLPIAQGREALIEEIRKNDVTVLLGETGSGKTTQVPQYLLESGLVGNGMIAVTQPRRVAATSLAARVAQEQNAPLGQLVGYAVRFDEKSTSNTRIKYMTDGMIVRELLSDPMLSKYSVVVVDEAHERTLRTDLLLANLKKIIKKRNEPTKRDAKGKNNTTSSNPLKIVVMSATLDAEKFSKFFSGAKILYVKGRQHPVKIYHSAEHQMDYVDSAMRTFFQIHTDQPPGDVLIFLPGQEDIESLQASIELFARQLPVNSPNVLICSMFAAQDSRKNIQAFAPAPPNTRKCILATNIAETSITIPGVKYVIDTGKCKEKQFLARAGGGGLDTLLTKDITQSSAMQRTGRAGREGSGMCFRLYPESAFKAMQVSSEPEILRTSLTSSILQLKCLGQDMQDLDLMDKPDEESIISAFRTLWLLGSVDQKGSLTPAGRKMAAFPVDPMYACSIVASEGLQCTSEVIDIISVLSSSSKLFVDISDQRDAVAEQRRKFRHPSGDHMTILNVVRAYEEISASNGTTSANKNKAAKREWCRKHFLNERTLLEAQEIRNQLRTVCERENINWTVSALKKTAVVGGAKEDGVIHEEDSIIKALGHGLTGNAAFLQPDGTYKQIMGPSIVKIHPSSVLCDKKVAAIIYDELVFTNHIYARGVSSIPKSFFATHEPLKQRHA</sequence>
<dbReference type="GO" id="GO:0045943">
    <property type="term" value="P:positive regulation of transcription by RNA polymerase I"/>
    <property type="evidence" value="ECO:0007669"/>
    <property type="project" value="TreeGrafter"/>
</dbReference>
<dbReference type="SMART" id="SM00490">
    <property type="entry name" value="HELICc"/>
    <property type="match status" value="1"/>
</dbReference>
<evidence type="ECO:0000259" key="9">
    <source>
        <dbReference type="PROSITE" id="PS51192"/>
    </source>
</evidence>
<dbReference type="CDD" id="cd18791">
    <property type="entry name" value="SF2_C_RHA"/>
    <property type="match status" value="1"/>
</dbReference>
<organism evidence="11 12">
    <name type="scientific">Ephemerocybe angulata</name>
    <dbReference type="NCBI Taxonomy" id="980116"/>
    <lineage>
        <taxon>Eukaryota</taxon>
        <taxon>Fungi</taxon>
        <taxon>Dikarya</taxon>
        <taxon>Basidiomycota</taxon>
        <taxon>Agaricomycotina</taxon>
        <taxon>Agaricomycetes</taxon>
        <taxon>Agaricomycetidae</taxon>
        <taxon>Agaricales</taxon>
        <taxon>Agaricineae</taxon>
        <taxon>Psathyrellaceae</taxon>
        <taxon>Ephemerocybe</taxon>
    </lineage>
</organism>
<dbReference type="GO" id="GO:0006397">
    <property type="term" value="P:mRNA processing"/>
    <property type="evidence" value="ECO:0007669"/>
    <property type="project" value="UniProtKB-KW"/>
</dbReference>
<evidence type="ECO:0000256" key="8">
    <source>
        <dbReference type="SAM" id="MobiDB-lite"/>
    </source>
</evidence>
<dbReference type="SMART" id="SM00847">
    <property type="entry name" value="HA2"/>
    <property type="match status" value="1"/>
</dbReference>
<evidence type="ECO:0000256" key="6">
    <source>
        <dbReference type="ARBA" id="ARBA00022840"/>
    </source>
</evidence>
<protein>
    <recommendedName>
        <fullName evidence="1">RNA helicase</fullName>
        <ecNumber evidence="1">3.6.4.13</ecNumber>
    </recommendedName>
</protein>
<dbReference type="Pfam" id="PF07717">
    <property type="entry name" value="OB_NTP_bind"/>
    <property type="match status" value="1"/>
</dbReference>
<keyword evidence="3" id="KW-0547">Nucleotide-binding</keyword>
<dbReference type="Pfam" id="PF04408">
    <property type="entry name" value="WHD_HA2"/>
    <property type="match status" value="1"/>
</dbReference>
<comment type="catalytic activity">
    <reaction evidence="7">
        <text>ATP + H2O = ADP + phosphate + H(+)</text>
        <dbReference type="Rhea" id="RHEA:13065"/>
        <dbReference type="ChEBI" id="CHEBI:15377"/>
        <dbReference type="ChEBI" id="CHEBI:15378"/>
        <dbReference type="ChEBI" id="CHEBI:30616"/>
        <dbReference type="ChEBI" id="CHEBI:43474"/>
        <dbReference type="ChEBI" id="CHEBI:456216"/>
        <dbReference type="EC" id="3.6.4.13"/>
    </reaction>
</comment>
<dbReference type="PROSITE" id="PS51192">
    <property type="entry name" value="HELICASE_ATP_BIND_1"/>
    <property type="match status" value="1"/>
</dbReference>
<comment type="caution">
    <text evidence="11">The sequence shown here is derived from an EMBL/GenBank/DDBJ whole genome shotgun (WGS) entry which is preliminary data.</text>
</comment>
<dbReference type="EMBL" id="JAACJK010000003">
    <property type="protein sequence ID" value="KAF5340678.1"/>
    <property type="molecule type" value="Genomic_DNA"/>
</dbReference>
<feature type="region of interest" description="Disordered" evidence="8">
    <location>
        <begin position="1"/>
        <end position="110"/>
    </location>
</feature>
<dbReference type="GO" id="GO:0003725">
    <property type="term" value="F:double-stranded RNA binding"/>
    <property type="evidence" value="ECO:0007669"/>
    <property type="project" value="TreeGrafter"/>
</dbReference>
<evidence type="ECO:0000313" key="12">
    <source>
        <dbReference type="Proteomes" id="UP000541558"/>
    </source>
</evidence>
<dbReference type="InterPro" id="IPR027417">
    <property type="entry name" value="P-loop_NTPase"/>
</dbReference>
<evidence type="ECO:0000256" key="7">
    <source>
        <dbReference type="ARBA" id="ARBA00047984"/>
    </source>
</evidence>
<reference evidence="11 12" key="1">
    <citation type="journal article" date="2020" name="ISME J.">
        <title>Uncovering the hidden diversity of litter-decomposition mechanisms in mushroom-forming fungi.</title>
        <authorList>
            <person name="Floudas D."/>
            <person name="Bentzer J."/>
            <person name="Ahren D."/>
            <person name="Johansson T."/>
            <person name="Persson P."/>
            <person name="Tunlid A."/>
        </authorList>
    </citation>
    <scope>NUCLEOTIDE SEQUENCE [LARGE SCALE GENOMIC DNA]</scope>
    <source>
        <strain evidence="11 12">CBS 175.51</strain>
    </source>
</reference>
<feature type="domain" description="Helicase ATP-binding" evidence="9">
    <location>
        <begin position="131"/>
        <end position="311"/>
    </location>
</feature>
<dbReference type="PANTHER" id="PTHR18934:SF118">
    <property type="entry name" value="ATP-DEPENDENT RNA HELICASE DHX33"/>
    <property type="match status" value="1"/>
</dbReference>
<dbReference type="Gene3D" id="3.40.50.300">
    <property type="entry name" value="P-loop containing nucleotide triphosphate hydrolases"/>
    <property type="match status" value="2"/>
</dbReference>
<evidence type="ECO:0000259" key="10">
    <source>
        <dbReference type="PROSITE" id="PS51194"/>
    </source>
</evidence>
<keyword evidence="6" id="KW-0067">ATP-binding</keyword>
<dbReference type="GO" id="GO:0003724">
    <property type="term" value="F:RNA helicase activity"/>
    <property type="evidence" value="ECO:0007669"/>
    <property type="project" value="UniProtKB-EC"/>
</dbReference>
<dbReference type="GO" id="GO:0016787">
    <property type="term" value="F:hydrolase activity"/>
    <property type="evidence" value="ECO:0007669"/>
    <property type="project" value="UniProtKB-KW"/>
</dbReference>
<dbReference type="InterPro" id="IPR048333">
    <property type="entry name" value="HA2_WH"/>
</dbReference>
<gene>
    <name evidence="11" type="ORF">D9611_007470</name>
</gene>
<dbReference type="Pfam" id="PF00271">
    <property type="entry name" value="Helicase_C"/>
    <property type="match status" value="1"/>
</dbReference>
<dbReference type="GO" id="GO:1990904">
    <property type="term" value="C:ribonucleoprotein complex"/>
    <property type="evidence" value="ECO:0007669"/>
    <property type="project" value="UniProtKB-ARBA"/>
</dbReference>
<evidence type="ECO:0000256" key="2">
    <source>
        <dbReference type="ARBA" id="ARBA00022664"/>
    </source>
</evidence>
<keyword evidence="4" id="KW-0378">Hydrolase</keyword>
<dbReference type="GO" id="GO:0005730">
    <property type="term" value="C:nucleolus"/>
    <property type="evidence" value="ECO:0007669"/>
    <property type="project" value="TreeGrafter"/>
</dbReference>
<evidence type="ECO:0000256" key="4">
    <source>
        <dbReference type="ARBA" id="ARBA00022801"/>
    </source>
</evidence>
<dbReference type="Gene3D" id="1.20.120.1080">
    <property type="match status" value="1"/>
</dbReference>
<dbReference type="Pfam" id="PF00270">
    <property type="entry name" value="DEAD"/>
    <property type="match status" value="1"/>
</dbReference>
<evidence type="ECO:0000256" key="1">
    <source>
        <dbReference type="ARBA" id="ARBA00012552"/>
    </source>
</evidence>
<dbReference type="Proteomes" id="UP000541558">
    <property type="component" value="Unassembled WGS sequence"/>
</dbReference>
<dbReference type="InterPro" id="IPR007502">
    <property type="entry name" value="Helicase-assoc_dom"/>
</dbReference>
<feature type="domain" description="Helicase C-terminal" evidence="10">
    <location>
        <begin position="333"/>
        <end position="511"/>
    </location>
</feature>
<accession>A0A8H5FLF3</accession>
<dbReference type="InterPro" id="IPR014001">
    <property type="entry name" value="Helicase_ATP-bd"/>
</dbReference>
<evidence type="ECO:0000313" key="11">
    <source>
        <dbReference type="EMBL" id="KAF5340678.1"/>
    </source>
</evidence>
<dbReference type="CDD" id="cd17978">
    <property type="entry name" value="DEXHc_DHX33"/>
    <property type="match status" value="1"/>
</dbReference>